<dbReference type="RefSeq" id="WP_167749867.1">
    <property type="nucleotide sequence ID" value="NZ_CP039734.2"/>
</dbReference>
<protein>
    <submittedName>
        <fullName evidence="1">Methyltransferase domain-containing protein</fullName>
    </submittedName>
</protein>
<evidence type="ECO:0000313" key="2">
    <source>
        <dbReference type="Proteomes" id="UP000502831"/>
    </source>
</evidence>
<reference evidence="1 2" key="1">
    <citation type="journal article" date="2017" name="Environ. Sci. Technol.">
        <title>Organohalide Respiration with Chlorinated Ethenes under Low pH Conditions.</title>
        <authorList>
            <person name="Yang Y."/>
            <person name="Capiro N.L."/>
            <person name="Marcet T.F."/>
            <person name="Yan J."/>
            <person name="Pennell K.D."/>
            <person name="Loffler F.E."/>
        </authorList>
    </citation>
    <scope>NUCLEOTIDE SEQUENCE [LARGE SCALE GENOMIC DNA]</scope>
    <source>
        <strain evidence="1 2">ACSDCE</strain>
    </source>
</reference>
<dbReference type="GO" id="GO:0008757">
    <property type="term" value="F:S-adenosylmethionine-dependent methyltransferase activity"/>
    <property type="evidence" value="ECO:0007669"/>
    <property type="project" value="InterPro"/>
</dbReference>
<organism evidence="1 2">
    <name type="scientific">Sulfurospirillum diekertiae</name>
    <dbReference type="NCBI Taxonomy" id="1854492"/>
    <lineage>
        <taxon>Bacteria</taxon>
        <taxon>Pseudomonadati</taxon>
        <taxon>Campylobacterota</taxon>
        <taxon>Epsilonproteobacteria</taxon>
        <taxon>Campylobacterales</taxon>
        <taxon>Sulfurospirillaceae</taxon>
        <taxon>Sulfurospirillum</taxon>
    </lineage>
</organism>
<evidence type="ECO:0000313" key="1">
    <source>
        <dbReference type="EMBL" id="QIR76007.1"/>
    </source>
</evidence>
<dbReference type="SUPFAM" id="SSF53335">
    <property type="entry name" value="S-adenosyl-L-methionine-dependent methyltransferases"/>
    <property type="match status" value="1"/>
</dbReference>
<dbReference type="EMBL" id="CP039734">
    <property type="protein sequence ID" value="QIR76007.1"/>
    <property type="molecule type" value="Genomic_DNA"/>
</dbReference>
<gene>
    <name evidence="1" type="ORF">FA584_07220</name>
</gene>
<dbReference type="AlphaFoldDB" id="A0A6G9VTJ8"/>
<name>A0A6G9VTJ8_9BACT</name>
<proteinExistence type="predicted"/>
<accession>A0A6G9VTJ8</accession>
<dbReference type="PANTHER" id="PTHR43861:SF1">
    <property type="entry name" value="TRANS-ACONITATE 2-METHYLTRANSFERASE"/>
    <property type="match status" value="1"/>
</dbReference>
<dbReference type="Pfam" id="PF08241">
    <property type="entry name" value="Methyltransf_11"/>
    <property type="match status" value="1"/>
</dbReference>
<dbReference type="InterPro" id="IPR029063">
    <property type="entry name" value="SAM-dependent_MTases_sf"/>
</dbReference>
<dbReference type="GO" id="GO:0032259">
    <property type="term" value="P:methylation"/>
    <property type="evidence" value="ECO:0007669"/>
    <property type="project" value="UniProtKB-KW"/>
</dbReference>
<dbReference type="Gene3D" id="3.40.50.150">
    <property type="entry name" value="Vaccinia Virus protein VP39"/>
    <property type="match status" value="1"/>
</dbReference>
<dbReference type="InterPro" id="IPR013216">
    <property type="entry name" value="Methyltransf_11"/>
</dbReference>
<dbReference type="PANTHER" id="PTHR43861">
    <property type="entry name" value="TRANS-ACONITATE 2-METHYLTRANSFERASE-RELATED"/>
    <property type="match status" value="1"/>
</dbReference>
<dbReference type="CDD" id="cd02440">
    <property type="entry name" value="AdoMet_MTases"/>
    <property type="match status" value="1"/>
</dbReference>
<dbReference type="Proteomes" id="UP000502831">
    <property type="component" value="Chromosome"/>
</dbReference>
<keyword evidence="1" id="KW-0808">Transferase</keyword>
<keyword evidence="1" id="KW-0489">Methyltransferase</keyword>
<sequence length="239" mass="27435">MIAKHIKEFSKNAYRYDDYTALQQDIAHYLVSHITTQPKTILDLGCGSGAVFKNITWQVERFTGVDSAQGMCDLHPTCKEVEIICEDFEALTLLSKLTPPYDLLVSSSALQWANDIKALISKMVFTCKEGAFAVFTDKTFETIYAMSHLPTFLPNAKSLAEMFETHFTCKYEIKTFRLFFDDNLSKFRYIKKSGVSGGQRRLNVTQTKALIQNYPHEYLEFEVLFIWGISKIFQKVNKI</sequence>